<name>A0A285UJK9_9STAP</name>
<accession>A0A285UJK9</accession>
<dbReference type="AlphaFoldDB" id="A0A285UJK9"/>
<dbReference type="EMBL" id="OBQF01000002">
    <property type="protein sequence ID" value="SOC40786.1"/>
    <property type="molecule type" value="Genomic_DNA"/>
</dbReference>
<keyword evidence="6" id="KW-1185">Reference proteome</keyword>
<proteinExistence type="inferred from homology"/>
<comment type="similarity">
    <text evidence="1">Belongs to the UPF0355 family.</text>
</comment>
<evidence type="ECO:0000256" key="1">
    <source>
        <dbReference type="ARBA" id="ARBA00008128"/>
    </source>
</evidence>
<dbReference type="InterPro" id="IPR025889">
    <property type="entry name" value="GSP17M-like_dom"/>
</dbReference>
<dbReference type="RefSeq" id="WP_179647121.1">
    <property type="nucleotide sequence ID" value="NZ_OBQF01000002.1"/>
</dbReference>
<evidence type="ECO:0000259" key="4">
    <source>
        <dbReference type="Pfam" id="PF11181"/>
    </source>
</evidence>
<evidence type="ECO:0000256" key="2">
    <source>
        <dbReference type="SAM" id="MobiDB-lite"/>
    </source>
</evidence>
<feature type="compositionally biased region" description="Basic and acidic residues" evidence="2">
    <location>
        <begin position="160"/>
        <end position="184"/>
    </location>
</feature>
<evidence type="ECO:0000313" key="6">
    <source>
        <dbReference type="Proteomes" id="UP000219412"/>
    </source>
</evidence>
<dbReference type="InterPro" id="IPR052967">
    <property type="entry name" value="Stress_Response_Assoc"/>
</dbReference>
<dbReference type="Proteomes" id="UP000219412">
    <property type="component" value="Unassembled WGS sequence"/>
</dbReference>
<sequence length="370" mass="43109">MRKIETFATEEELLRRIEQLRADGVTEDMMTVVGNEGTTTDALNDTGVNYRSADGSAWDKIASWFSDDQPEDRVMDDLGLTKDEENTFMNALDRGELLLYVNNRTTDDAYYAGNDGSFEKDDAAPGAVPPAEDARRQDNFDNRTVTEDAAPGKSEQFVPETHREDPLNERGADYGIDEPVRDDNYSYDDNNITEDERMRNDKFITDEERRKHDNFGVTDDEWNRLSDEERIELREERLRVDKENVKTGEVHVDKHVETEHQEIDVPVERDEVTIERRPVEGERRTGSMDERIEDNDSIHIPVSEERVNVEKENVVDEEVVVRKNKVQDTEHISEDVRHEEVDIEETTNTDRETRNRDEVNRRDRTDRDRI</sequence>
<feature type="region of interest" description="Disordered" evidence="2">
    <location>
        <begin position="323"/>
        <end position="370"/>
    </location>
</feature>
<dbReference type="PANTHER" id="PTHR38463:SF1">
    <property type="entry name" value="STRESS RESPONSE PROTEIN YSNF"/>
    <property type="match status" value="1"/>
</dbReference>
<dbReference type="PANTHER" id="PTHR38463">
    <property type="entry name" value="STRESS RESPONSE PROTEIN YSNF"/>
    <property type="match status" value="1"/>
</dbReference>
<organism evidence="5 6">
    <name type="scientific">Salinicoccus kekensis</name>
    <dbReference type="NCBI Taxonomy" id="714307"/>
    <lineage>
        <taxon>Bacteria</taxon>
        <taxon>Bacillati</taxon>
        <taxon>Bacillota</taxon>
        <taxon>Bacilli</taxon>
        <taxon>Bacillales</taxon>
        <taxon>Staphylococcaceae</taxon>
        <taxon>Salinicoccus</taxon>
    </lineage>
</organism>
<feature type="compositionally biased region" description="Basic and acidic residues" evidence="2">
    <location>
        <begin position="323"/>
        <end position="340"/>
    </location>
</feature>
<dbReference type="InterPro" id="IPR019060">
    <property type="entry name" value="DUF2382"/>
</dbReference>
<feature type="compositionally biased region" description="Basic and acidic residues" evidence="2">
    <location>
        <begin position="348"/>
        <end position="370"/>
    </location>
</feature>
<evidence type="ECO:0000313" key="5">
    <source>
        <dbReference type="EMBL" id="SOC40786.1"/>
    </source>
</evidence>
<evidence type="ECO:0000259" key="3">
    <source>
        <dbReference type="Pfam" id="PF09557"/>
    </source>
</evidence>
<feature type="compositionally biased region" description="Basic and acidic residues" evidence="2">
    <location>
        <begin position="132"/>
        <end position="146"/>
    </location>
</feature>
<dbReference type="Pfam" id="PF11181">
    <property type="entry name" value="YflT"/>
    <property type="match status" value="1"/>
</dbReference>
<protein>
    <submittedName>
        <fullName evidence="5">Uncharacterized protein (TIGR02271 family)</fullName>
    </submittedName>
</protein>
<reference evidence="6" key="1">
    <citation type="submission" date="2017-08" db="EMBL/GenBank/DDBJ databases">
        <authorList>
            <person name="Varghese N."/>
            <person name="Submissions S."/>
        </authorList>
    </citation>
    <scope>NUCLEOTIDE SEQUENCE [LARGE SCALE GENOMIC DNA]</scope>
    <source>
        <strain evidence="6">DSM 23173</strain>
    </source>
</reference>
<feature type="domain" description="DUF2382" evidence="3">
    <location>
        <begin position="231"/>
        <end position="343"/>
    </location>
</feature>
<dbReference type="NCBIfam" id="TIGR02271">
    <property type="entry name" value="YsnF/AvaK domain"/>
    <property type="match status" value="1"/>
</dbReference>
<feature type="domain" description="General stress protein 17M-like" evidence="4">
    <location>
        <begin position="3"/>
        <end position="95"/>
    </location>
</feature>
<gene>
    <name evidence="5" type="ORF">SAMN05878391_1125</name>
</gene>
<dbReference type="Pfam" id="PF09557">
    <property type="entry name" value="DUF2382"/>
    <property type="match status" value="1"/>
</dbReference>
<feature type="region of interest" description="Disordered" evidence="2">
    <location>
        <begin position="114"/>
        <end position="191"/>
    </location>
</feature>